<keyword evidence="3" id="KW-0597">Phosphoprotein</keyword>
<dbReference type="GeneTree" id="ENSGT00940000157375"/>
<sequence length="1186" mass="134108">MNSLFPRAKQRTAQSAGKQSSSQNVTWYEFLSNEQDEEEKVDKVEKGTRVKRRLSSLKNRVTGSFQKDKGKNREKEREKEKTNTSTEHQLAPGTFSSWATCTLCGKVLQKKNGLQCLNCAVNVHKNCRSLLGECSGNKTKLKDCPLKSPVSQQSPAHVCSQTAASLKEQHRCVLLAPNGSPRSQGMTIVQRGSSSHPVPVTSTTCTTTTGSSTGEMDEVDLRYKLSNEDTVSLAPSTVDSIVVEDVQYASLRSELDLDSQDLEVETWSMAVEQAYLKQYSQQAIKRQDVIYELAQTEMHHVRTLKIMLHVYAREMKETLQMDEEKVDKIFPCLENLLDIHRQFLARLKEKRRDCPEEGSERNYCIPRIGDLLVLQFSGEAGNRMKESYGGFCSRHTEAMATFKELLQTNKKMSSLMKKIGNLAIVKRLGVPECILLVTQRITKYPPLVERILQNTEGGSVEHEELTRALALIKDLLMQVDLKVSIYERSQKLKEIVSKMEPKACAKFKDGCIFRKEHMRQGGRQLLHQGFLSWKAASGRLKEILAVLLTDVLLLLQEKDQKYAFAPVDNKPPVISLQKLIVREVAHEEKGMFLICASSKEPEMYEIHTNSKEERNAWITLIRQAVESCPAKDDGLGIDPEEERRSTEMRAARLREFQERLSEKDHQIAQNLNEKLQIFCEISEMISGVEESSPGVRFRQLPGDFTEVQAEQLVKEAVVEVENLQNLLLSYGFEVAWQAEGNQTTSGPPRRAETFGGYDSSPSILNKNGSIKKKSHTLSYGDIKGRERRTQQTVQDSQGDSEGMEPAAEDFSTGSLPTACSTAFPDSELVFRVQALSNLLYTLQAFVSQQDSALEIQKAAVLERERQSRLKGDVLLEQEKQRNFEKQREEMAALQKLQNQLHQERQRLHREREQHQCQAEAQQAILREREEECSQHQRQLQQEREELRQQWERYQLDLERLRESTRAVEKEKEKLEQMKKMKSHKLPNLEASPHHGLTHSYSFNGEGGQITEGPIQLPGKPLNRNSTIGPDYMERPDIPSRRDSSSGDSRLGQVPKPEVPIHLVSTTNQLLKQAGVQQQIPTKLAAISKGKEKGGKGKGSQRTESTACADSKQFLPPRLSGKDDSFLRGRRSVSPTQSAQPEAQTVQDIPADNAPLQHKPSSLPMLPTLPPPLPFADDTVKEDVIFF</sequence>
<keyword evidence="5" id="KW-0479">Metal-binding</keyword>
<feature type="region of interest" description="Disordered" evidence="10">
    <location>
        <begin position="1"/>
        <end position="22"/>
    </location>
</feature>
<feature type="compositionally biased region" description="Polar residues" evidence="10">
    <location>
        <begin position="11"/>
        <end position="22"/>
    </location>
</feature>
<evidence type="ECO:0000256" key="3">
    <source>
        <dbReference type="ARBA" id="ARBA00022553"/>
    </source>
</evidence>
<evidence type="ECO:0000256" key="9">
    <source>
        <dbReference type="SAM" id="Coils"/>
    </source>
</evidence>
<dbReference type="Pfam" id="PF17838">
    <property type="entry name" value="PH_16"/>
    <property type="match status" value="1"/>
</dbReference>
<keyword evidence="15" id="KW-1185">Reference proteome</keyword>
<feature type="compositionally biased region" description="Low complexity" evidence="10">
    <location>
        <begin position="192"/>
        <end position="213"/>
    </location>
</feature>
<dbReference type="GO" id="GO:0008270">
    <property type="term" value="F:zinc ion binding"/>
    <property type="evidence" value="ECO:0007669"/>
    <property type="project" value="UniProtKB-KW"/>
</dbReference>
<name>A0A8C4SZF9_ERPCA</name>
<dbReference type="FunFam" id="2.30.29.30:FF:000021">
    <property type="entry name" value="Rho guanine nucleotide exchange factor 2"/>
    <property type="match status" value="1"/>
</dbReference>
<dbReference type="PANTHER" id="PTHR47440">
    <property type="entry name" value="RIKEN CDNA A430078G23 GENE"/>
    <property type="match status" value="1"/>
</dbReference>
<feature type="domain" description="Phorbol-ester/DAG-type" evidence="13">
    <location>
        <begin position="87"/>
        <end position="134"/>
    </location>
</feature>
<keyword evidence="7" id="KW-0862">Zinc</keyword>
<dbReference type="GO" id="GO:0005085">
    <property type="term" value="F:guanyl-nucleotide exchange factor activity"/>
    <property type="evidence" value="ECO:0007669"/>
    <property type="project" value="UniProtKB-KW"/>
</dbReference>
<feature type="region of interest" description="Disordered" evidence="10">
    <location>
        <begin position="188"/>
        <end position="213"/>
    </location>
</feature>
<evidence type="ECO:0000256" key="5">
    <source>
        <dbReference type="ARBA" id="ARBA00022723"/>
    </source>
</evidence>
<dbReference type="FunFam" id="1.20.900.10:FF:000004">
    <property type="entry name" value="Rho guanine nucleotide exchange factor 2"/>
    <property type="match status" value="1"/>
</dbReference>
<dbReference type="GO" id="GO:0005737">
    <property type="term" value="C:cytoplasm"/>
    <property type="evidence" value="ECO:0007669"/>
    <property type="project" value="UniProtKB-SubCell"/>
</dbReference>
<dbReference type="PROSITE" id="PS50081">
    <property type="entry name" value="ZF_DAG_PE_2"/>
    <property type="match status" value="1"/>
</dbReference>
<dbReference type="Gene3D" id="3.30.60.20">
    <property type="match status" value="1"/>
</dbReference>
<feature type="region of interest" description="Disordered" evidence="10">
    <location>
        <begin position="781"/>
        <end position="813"/>
    </location>
</feature>
<dbReference type="SUPFAM" id="SSF48065">
    <property type="entry name" value="DBL homology domain (DH-domain)"/>
    <property type="match status" value="1"/>
</dbReference>
<protein>
    <submittedName>
        <fullName evidence="14">Rho/rac guanine nucleotide exchange factor (GEF) 18a</fullName>
    </submittedName>
</protein>
<dbReference type="InterPro" id="IPR041020">
    <property type="entry name" value="PH_16"/>
</dbReference>
<feature type="region of interest" description="Disordered" evidence="10">
    <location>
        <begin position="1012"/>
        <end position="1057"/>
    </location>
</feature>
<feature type="compositionally biased region" description="Polar residues" evidence="10">
    <location>
        <begin position="1132"/>
        <end position="1146"/>
    </location>
</feature>
<feature type="compositionally biased region" description="Basic and acidic residues" evidence="10">
    <location>
        <begin position="1031"/>
        <end position="1044"/>
    </location>
</feature>
<gene>
    <name evidence="14" type="primary">arhgef18b</name>
</gene>
<comment type="subcellular location">
    <subcellularLocation>
        <location evidence="1">Cytoplasm</location>
    </subcellularLocation>
</comment>
<dbReference type="Proteomes" id="UP000694620">
    <property type="component" value="Chromosome 12"/>
</dbReference>
<feature type="region of interest" description="Disordered" evidence="10">
    <location>
        <begin position="1084"/>
        <end position="1176"/>
    </location>
</feature>
<feature type="coiled-coil region" evidence="9">
    <location>
        <begin position="876"/>
        <end position="980"/>
    </location>
</feature>
<dbReference type="PROSITE" id="PS00479">
    <property type="entry name" value="ZF_DAG_PE_1"/>
    <property type="match status" value="1"/>
</dbReference>
<keyword evidence="8 9" id="KW-0175">Coiled coil</keyword>
<dbReference type="PANTHER" id="PTHR47440:SF1">
    <property type="entry name" value="RHO_RAC GUANINE NUCLEOTIDE EXCHANGE FACTOR 18"/>
    <property type="match status" value="1"/>
</dbReference>
<dbReference type="InterPro" id="IPR011993">
    <property type="entry name" value="PH-like_dom_sf"/>
</dbReference>
<evidence type="ECO:0000313" key="14">
    <source>
        <dbReference type="Ensembl" id="ENSECRP00000023158.1"/>
    </source>
</evidence>
<organism evidence="14 15">
    <name type="scientific">Erpetoichthys calabaricus</name>
    <name type="common">Rope fish</name>
    <name type="synonym">Calamoichthys calabaricus</name>
    <dbReference type="NCBI Taxonomy" id="27687"/>
    <lineage>
        <taxon>Eukaryota</taxon>
        <taxon>Metazoa</taxon>
        <taxon>Chordata</taxon>
        <taxon>Craniata</taxon>
        <taxon>Vertebrata</taxon>
        <taxon>Euteleostomi</taxon>
        <taxon>Actinopterygii</taxon>
        <taxon>Polypteriformes</taxon>
        <taxon>Polypteridae</taxon>
        <taxon>Erpetoichthys</taxon>
    </lineage>
</organism>
<keyword evidence="6" id="KW-0863">Zinc-finger</keyword>
<dbReference type="Ensembl" id="ENSECRT00000023660.1">
    <property type="protein sequence ID" value="ENSECRP00000023158.1"/>
    <property type="gene ID" value="ENSECRG00000015672.1"/>
</dbReference>
<accession>A0A8C4SZF9</accession>
<evidence type="ECO:0000256" key="4">
    <source>
        <dbReference type="ARBA" id="ARBA00022658"/>
    </source>
</evidence>
<dbReference type="Gene3D" id="1.20.900.10">
    <property type="entry name" value="Dbl homology (DH) domain"/>
    <property type="match status" value="1"/>
</dbReference>
<proteinExistence type="predicted"/>
<feature type="compositionally biased region" description="Basic and acidic residues" evidence="10">
    <location>
        <begin position="66"/>
        <end position="82"/>
    </location>
</feature>
<dbReference type="InterPro" id="IPR000219">
    <property type="entry name" value="DH_dom"/>
</dbReference>
<evidence type="ECO:0000256" key="6">
    <source>
        <dbReference type="ARBA" id="ARBA00022771"/>
    </source>
</evidence>
<reference evidence="14" key="2">
    <citation type="submission" date="2025-08" db="UniProtKB">
        <authorList>
            <consortium name="Ensembl"/>
        </authorList>
    </citation>
    <scope>IDENTIFICATION</scope>
</reference>
<reference evidence="14" key="3">
    <citation type="submission" date="2025-09" db="UniProtKB">
        <authorList>
            <consortium name="Ensembl"/>
        </authorList>
    </citation>
    <scope>IDENTIFICATION</scope>
</reference>
<keyword evidence="4" id="KW-0344">Guanine-nucleotide releasing factor</keyword>
<evidence type="ECO:0000256" key="1">
    <source>
        <dbReference type="ARBA" id="ARBA00004496"/>
    </source>
</evidence>
<dbReference type="SMART" id="SM00233">
    <property type="entry name" value="PH"/>
    <property type="match status" value="1"/>
</dbReference>
<dbReference type="PROSITE" id="PS50010">
    <property type="entry name" value="DH_2"/>
    <property type="match status" value="1"/>
</dbReference>
<evidence type="ECO:0000259" key="11">
    <source>
        <dbReference type="PROSITE" id="PS50003"/>
    </source>
</evidence>
<dbReference type="SUPFAM" id="SSF50729">
    <property type="entry name" value="PH domain-like"/>
    <property type="match status" value="1"/>
</dbReference>
<dbReference type="InterPro" id="IPR001849">
    <property type="entry name" value="PH_domain"/>
</dbReference>
<evidence type="ECO:0000256" key="2">
    <source>
        <dbReference type="ARBA" id="ARBA00022490"/>
    </source>
</evidence>
<dbReference type="AlphaFoldDB" id="A0A8C4SZF9"/>
<dbReference type="PROSITE" id="PS50003">
    <property type="entry name" value="PH_DOMAIN"/>
    <property type="match status" value="1"/>
</dbReference>
<evidence type="ECO:0000256" key="8">
    <source>
        <dbReference type="ARBA" id="ARBA00023054"/>
    </source>
</evidence>
<evidence type="ECO:0000313" key="15">
    <source>
        <dbReference type="Proteomes" id="UP000694620"/>
    </source>
</evidence>
<dbReference type="InterPro" id="IPR035899">
    <property type="entry name" value="DBL_dom_sf"/>
</dbReference>
<dbReference type="Pfam" id="PF00130">
    <property type="entry name" value="C1_1"/>
    <property type="match status" value="1"/>
</dbReference>
<evidence type="ECO:0000256" key="10">
    <source>
        <dbReference type="SAM" id="MobiDB-lite"/>
    </source>
</evidence>
<feature type="region of interest" description="Disordered" evidence="10">
    <location>
        <begin position="34"/>
        <end position="89"/>
    </location>
</feature>
<feature type="domain" description="DH" evidence="12">
    <location>
        <begin position="285"/>
        <end position="482"/>
    </location>
</feature>
<feature type="compositionally biased region" description="Polar residues" evidence="10">
    <location>
        <begin position="56"/>
        <end position="65"/>
    </location>
</feature>
<dbReference type="Pfam" id="PF00621">
    <property type="entry name" value="RhoGEF"/>
    <property type="match status" value="1"/>
</dbReference>
<dbReference type="SMART" id="SM00325">
    <property type="entry name" value="RhoGEF"/>
    <property type="match status" value="1"/>
</dbReference>
<evidence type="ECO:0000259" key="13">
    <source>
        <dbReference type="PROSITE" id="PS50081"/>
    </source>
</evidence>
<dbReference type="InterPro" id="IPR053089">
    <property type="entry name" value="Rho_GEF18"/>
</dbReference>
<evidence type="ECO:0000256" key="7">
    <source>
        <dbReference type="ARBA" id="ARBA00022833"/>
    </source>
</evidence>
<dbReference type="InterPro" id="IPR002219">
    <property type="entry name" value="PKC_DAG/PE"/>
</dbReference>
<feature type="compositionally biased region" description="Polar residues" evidence="10">
    <location>
        <begin position="790"/>
        <end position="799"/>
    </location>
</feature>
<evidence type="ECO:0000259" key="12">
    <source>
        <dbReference type="PROSITE" id="PS50010"/>
    </source>
</evidence>
<dbReference type="CDD" id="cd00160">
    <property type="entry name" value="RhoGEF"/>
    <property type="match status" value="1"/>
</dbReference>
<reference evidence="14" key="1">
    <citation type="submission" date="2021-06" db="EMBL/GenBank/DDBJ databases">
        <authorList>
            <consortium name="Wellcome Sanger Institute Data Sharing"/>
        </authorList>
    </citation>
    <scope>NUCLEOTIDE SEQUENCE [LARGE SCALE GENOMIC DNA]</scope>
</reference>
<feature type="domain" description="PH" evidence="11">
    <location>
        <begin position="524"/>
        <end position="626"/>
    </location>
</feature>
<keyword evidence="2" id="KW-0963">Cytoplasm</keyword>
<dbReference type="SUPFAM" id="SSF57889">
    <property type="entry name" value="Cysteine-rich domain"/>
    <property type="match status" value="1"/>
</dbReference>
<dbReference type="InterPro" id="IPR046349">
    <property type="entry name" value="C1-like_sf"/>
</dbReference>
<dbReference type="Gene3D" id="2.30.29.30">
    <property type="entry name" value="Pleckstrin-homology domain (PH domain)/Phosphotyrosine-binding domain (PTB)"/>
    <property type="match status" value="1"/>
</dbReference>
<dbReference type="SMART" id="SM00109">
    <property type="entry name" value="C1"/>
    <property type="match status" value="1"/>
</dbReference>